<name>R7Y544_9ACTN</name>
<protein>
    <submittedName>
        <fullName evidence="2">Uncharacterized protein</fullName>
    </submittedName>
</protein>
<proteinExistence type="predicted"/>
<gene>
    <name evidence="2" type="ORF">GTC6_18718</name>
</gene>
<dbReference type="EMBL" id="AQPW01000029">
    <property type="protein sequence ID" value="EON31178.1"/>
    <property type="molecule type" value="Genomic_DNA"/>
</dbReference>
<feature type="compositionally biased region" description="Polar residues" evidence="1">
    <location>
        <begin position="76"/>
        <end position="90"/>
    </location>
</feature>
<evidence type="ECO:0000256" key="1">
    <source>
        <dbReference type="SAM" id="MobiDB-lite"/>
    </source>
</evidence>
<feature type="region of interest" description="Disordered" evidence="1">
    <location>
        <begin position="73"/>
        <end position="101"/>
    </location>
</feature>
<evidence type="ECO:0000313" key="2">
    <source>
        <dbReference type="EMBL" id="EON31178.1"/>
    </source>
</evidence>
<dbReference type="Proteomes" id="UP000013569">
    <property type="component" value="Unassembled WGS sequence"/>
</dbReference>
<comment type="caution">
    <text evidence="2">The sequence shown here is derived from an EMBL/GenBank/DDBJ whole genome shotgun (WGS) entry which is preliminary data.</text>
</comment>
<organism evidence="2 3">
    <name type="scientific">Gordonia terrae C-6</name>
    <dbReference type="NCBI Taxonomy" id="1316928"/>
    <lineage>
        <taxon>Bacteria</taxon>
        <taxon>Bacillati</taxon>
        <taxon>Actinomycetota</taxon>
        <taxon>Actinomycetes</taxon>
        <taxon>Mycobacteriales</taxon>
        <taxon>Gordoniaceae</taxon>
        <taxon>Gordonia</taxon>
    </lineage>
</organism>
<sequence length="101" mass="11597">MCPGACTSILSSHRVVSDGDQRFGKREIVIRRNKVPTVVLQLVDHSTYRGCDYRHVVCDSLQHDQWAYFMPDRRNNQGARSPQKFSNPFSGDSAHELHIRI</sequence>
<evidence type="ECO:0000313" key="3">
    <source>
        <dbReference type="Proteomes" id="UP000013569"/>
    </source>
</evidence>
<dbReference type="AlphaFoldDB" id="R7Y544"/>
<reference evidence="2 3" key="1">
    <citation type="journal article" date="2013" name="Genome Announc.">
        <title>Draft Genome Sequence of a Benzothiophene-Desulfurizing Bacterium, Gordona terrae Strain C-6.</title>
        <authorList>
            <person name="Wang W."/>
            <person name="Ma T."/>
            <person name="Ren Y."/>
            <person name="Li G."/>
        </authorList>
    </citation>
    <scope>NUCLEOTIDE SEQUENCE [LARGE SCALE GENOMIC DNA]</scope>
    <source>
        <strain evidence="2 3">C-6</strain>
    </source>
</reference>
<accession>R7Y544</accession>